<comment type="function">
    <text evidence="12">The RuvA-RuvB-RuvC complex processes Holliday junction (HJ) DNA during genetic recombination and DNA repair. Endonuclease that resolves HJ intermediates. Cleaves cruciform DNA by making single-stranded nicks across the HJ at symmetrical positions within the homologous arms, yielding a 5'-phosphate and a 3'-hydroxyl group; requires a central core of homology in the junction. The consensus cleavage sequence is 5'-(A/T)TT(C/G)-3'. Cleavage occurs on the 3'-side of the TT dinucleotide at the point of strand exchange. HJ branch migration catalyzed by RuvA-RuvB allows RuvC to scan DNA until it finds its consensus sequence, where it cleaves and resolves the cruciform DNA.</text>
</comment>
<evidence type="ECO:0000256" key="11">
    <source>
        <dbReference type="ARBA" id="ARBA00023204"/>
    </source>
</evidence>
<evidence type="ECO:0000256" key="1">
    <source>
        <dbReference type="ARBA" id="ARBA00009518"/>
    </source>
</evidence>
<comment type="subcellular location">
    <subcellularLocation>
        <location evidence="12">Cytoplasm</location>
    </subcellularLocation>
</comment>
<keyword evidence="6 12" id="KW-0227">DNA damage</keyword>
<gene>
    <name evidence="12" type="primary">ruvC</name>
    <name evidence="14" type="ORF">GCM10008018_35080</name>
</gene>
<dbReference type="PROSITE" id="PS01321">
    <property type="entry name" value="RUVC"/>
    <property type="match status" value="1"/>
</dbReference>
<comment type="cofactor">
    <cofactor evidence="12">
        <name>Mg(2+)</name>
        <dbReference type="ChEBI" id="CHEBI:18420"/>
    </cofactor>
    <text evidence="12">Binds 2 Mg(2+) ion per subunit.</text>
</comment>
<comment type="subunit">
    <text evidence="12">Homodimer which binds Holliday junction (HJ) DNA. The HJ becomes 2-fold symmetrical on binding to RuvC with unstacked arms; it has a different conformation from HJ DNA in complex with RuvA. In the full resolvosome a probable DNA-RuvA(4)-RuvB(12)-RuvC(2) complex forms which resolves the HJ.</text>
</comment>
<dbReference type="InterPro" id="IPR002176">
    <property type="entry name" value="X-over_junc_endoDNase_RuvC"/>
</dbReference>
<comment type="caution">
    <text evidence="14">The sequence shown here is derived from an EMBL/GenBank/DDBJ whole genome shotgun (WGS) entry which is preliminary data.</text>
</comment>
<keyword evidence="9 12" id="KW-0238">DNA-binding</keyword>
<evidence type="ECO:0000256" key="10">
    <source>
        <dbReference type="ARBA" id="ARBA00023172"/>
    </source>
</evidence>
<comment type="similarity">
    <text evidence="1 12">Belongs to the RuvC family.</text>
</comment>
<evidence type="ECO:0000256" key="12">
    <source>
        <dbReference type="HAMAP-Rule" id="MF_00034"/>
    </source>
</evidence>
<dbReference type="InterPro" id="IPR036397">
    <property type="entry name" value="RNaseH_sf"/>
</dbReference>
<keyword evidence="4 12" id="KW-0479">Metal-binding</keyword>
<evidence type="ECO:0000256" key="9">
    <source>
        <dbReference type="ARBA" id="ARBA00023125"/>
    </source>
</evidence>
<dbReference type="Gene3D" id="3.30.420.10">
    <property type="entry name" value="Ribonuclease H-like superfamily/Ribonuclease H"/>
    <property type="match status" value="1"/>
</dbReference>
<dbReference type="NCBIfam" id="TIGR00228">
    <property type="entry name" value="ruvC"/>
    <property type="match status" value="1"/>
</dbReference>
<sequence length="178" mass="19654">MFAFFRWERNAVRILGIDPGIAIVGFGFIDKIGSKLVPVQYGSIQTEAHTDPGIRLKDVYDATVQLIEKYKPDAMSIEKLFFNRNVTTAFTVGQARGVMILAGVQAGLPVAEYTPLQVKQSVVGYGNAEKRQVQEMVKILLKLSQIPKPDDVADALAIAICHAHSSALQSRINEVRKR</sequence>
<dbReference type="EC" id="3.1.21.10" evidence="12 13"/>
<dbReference type="InterPro" id="IPR012337">
    <property type="entry name" value="RNaseH-like_sf"/>
</dbReference>
<evidence type="ECO:0000256" key="2">
    <source>
        <dbReference type="ARBA" id="ARBA00022490"/>
    </source>
</evidence>
<keyword evidence="8 12" id="KW-0460">Magnesium</keyword>
<feature type="binding site" evidence="12">
    <location>
        <position position="78"/>
    </location>
    <ligand>
        <name>Mg(2+)</name>
        <dbReference type="ChEBI" id="CHEBI:18420"/>
        <label>2</label>
    </ligand>
</feature>
<evidence type="ECO:0000256" key="8">
    <source>
        <dbReference type="ARBA" id="ARBA00022842"/>
    </source>
</evidence>
<feature type="active site" evidence="12">
    <location>
        <position position="18"/>
    </location>
</feature>
<dbReference type="InterPro" id="IPR020563">
    <property type="entry name" value="X-over_junc_endoDNase_Mg_BS"/>
</dbReference>
<keyword evidence="5 12" id="KW-0255">Endonuclease</keyword>
<evidence type="ECO:0000256" key="4">
    <source>
        <dbReference type="ARBA" id="ARBA00022723"/>
    </source>
</evidence>
<reference evidence="15" key="1">
    <citation type="journal article" date="2019" name="Int. J. Syst. Evol. Microbiol.">
        <title>The Global Catalogue of Microorganisms (GCM) 10K type strain sequencing project: providing services to taxonomists for standard genome sequencing and annotation.</title>
        <authorList>
            <consortium name="The Broad Institute Genomics Platform"/>
            <consortium name="The Broad Institute Genome Sequencing Center for Infectious Disease"/>
            <person name="Wu L."/>
            <person name="Ma J."/>
        </authorList>
    </citation>
    <scope>NUCLEOTIDE SEQUENCE [LARGE SCALE GENOMIC DNA]</scope>
    <source>
        <strain evidence="15">CGMCC 1.15043</strain>
    </source>
</reference>
<keyword evidence="10 12" id="KW-0233">DNA recombination</keyword>
<accession>A0ABQ1ESX8</accession>
<dbReference type="NCBIfam" id="NF000711">
    <property type="entry name" value="PRK00039.2-1"/>
    <property type="match status" value="1"/>
</dbReference>
<feature type="active site" evidence="12">
    <location>
        <position position="151"/>
    </location>
</feature>
<comment type="catalytic activity">
    <reaction evidence="12">
        <text>Endonucleolytic cleavage at a junction such as a reciprocal single-stranded crossover between two homologous DNA duplexes (Holliday junction).</text>
        <dbReference type="EC" id="3.1.21.10"/>
    </reaction>
</comment>
<evidence type="ECO:0000313" key="14">
    <source>
        <dbReference type="EMBL" id="GFZ85985.1"/>
    </source>
</evidence>
<dbReference type="EMBL" id="BMHE01000017">
    <property type="protein sequence ID" value="GFZ85985.1"/>
    <property type="molecule type" value="Genomic_DNA"/>
</dbReference>
<feature type="binding site" evidence="12">
    <location>
        <position position="151"/>
    </location>
    <ligand>
        <name>Mg(2+)</name>
        <dbReference type="ChEBI" id="CHEBI:18420"/>
        <label>1</label>
    </ligand>
</feature>
<dbReference type="PRINTS" id="PR00696">
    <property type="entry name" value="RSOLVASERUVC"/>
</dbReference>
<evidence type="ECO:0000313" key="15">
    <source>
        <dbReference type="Proteomes" id="UP000615455"/>
    </source>
</evidence>
<keyword evidence="11 12" id="KW-0234">DNA repair</keyword>
<name>A0ABQ1ESX8_9BACL</name>
<dbReference type="CDD" id="cd16962">
    <property type="entry name" value="RuvC"/>
    <property type="match status" value="1"/>
</dbReference>
<dbReference type="PANTHER" id="PTHR30194:SF3">
    <property type="entry name" value="CROSSOVER JUNCTION ENDODEOXYRIBONUCLEASE RUVC"/>
    <property type="match status" value="1"/>
</dbReference>
<evidence type="ECO:0000256" key="7">
    <source>
        <dbReference type="ARBA" id="ARBA00022801"/>
    </source>
</evidence>
<organism evidence="14 15">
    <name type="scientific">Paenibacillus marchantiophytorum</name>
    <dbReference type="NCBI Taxonomy" id="1619310"/>
    <lineage>
        <taxon>Bacteria</taxon>
        <taxon>Bacillati</taxon>
        <taxon>Bacillota</taxon>
        <taxon>Bacilli</taxon>
        <taxon>Bacillales</taxon>
        <taxon>Paenibacillaceae</taxon>
        <taxon>Paenibacillus</taxon>
    </lineage>
</organism>
<dbReference type="Pfam" id="PF02075">
    <property type="entry name" value="RuvC"/>
    <property type="match status" value="1"/>
</dbReference>
<feature type="active site" evidence="12">
    <location>
        <position position="78"/>
    </location>
</feature>
<evidence type="ECO:0000256" key="6">
    <source>
        <dbReference type="ARBA" id="ARBA00022763"/>
    </source>
</evidence>
<evidence type="ECO:0000256" key="13">
    <source>
        <dbReference type="NCBIfam" id="TIGR00228"/>
    </source>
</evidence>
<proteinExistence type="inferred from homology"/>
<keyword evidence="2 12" id="KW-0963">Cytoplasm</keyword>
<dbReference type="Proteomes" id="UP000615455">
    <property type="component" value="Unassembled WGS sequence"/>
</dbReference>
<keyword evidence="7 12" id="KW-0378">Hydrolase</keyword>
<feature type="binding site" evidence="12">
    <location>
        <position position="18"/>
    </location>
    <ligand>
        <name>Mg(2+)</name>
        <dbReference type="ChEBI" id="CHEBI:18420"/>
        <label>1</label>
    </ligand>
</feature>
<dbReference type="HAMAP" id="MF_00034">
    <property type="entry name" value="RuvC"/>
    <property type="match status" value="1"/>
</dbReference>
<protein>
    <recommendedName>
        <fullName evidence="12 13">Crossover junction endodeoxyribonuclease RuvC</fullName>
        <ecNumber evidence="12 13">3.1.21.10</ecNumber>
    </recommendedName>
    <alternativeName>
        <fullName evidence="12">Holliday junction nuclease RuvC</fullName>
    </alternativeName>
    <alternativeName>
        <fullName evidence="12">Holliday junction resolvase RuvC</fullName>
    </alternativeName>
</protein>
<dbReference type="SUPFAM" id="SSF53098">
    <property type="entry name" value="Ribonuclease H-like"/>
    <property type="match status" value="1"/>
</dbReference>
<keyword evidence="3 12" id="KW-0540">Nuclease</keyword>
<evidence type="ECO:0000256" key="3">
    <source>
        <dbReference type="ARBA" id="ARBA00022722"/>
    </source>
</evidence>
<dbReference type="PANTHER" id="PTHR30194">
    <property type="entry name" value="CROSSOVER JUNCTION ENDODEOXYRIBONUCLEASE RUVC"/>
    <property type="match status" value="1"/>
</dbReference>
<keyword evidence="15" id="KW-1185">Reference proteome</keyword>
<evidence type="ECO:0000256" key="5">
    <source>
        <dbReference type="ARBA" id="ARBA00022759"/>
    </source>
</evidence>